<reference evidence="9 10" key="1">
    <citation type="submission" date="2018-01" db="EMBL/GenBank/DDBJ databases">
        <title>The complete genome sequence of Chromatium okenii LaCa, a purple sulfur bacterium with a turbulent life.</title>
        <authorList>
            <person name="Luedin S.M."/>
            <person name="Liechti N."/>
            <person name="Storelli N."/>
            <person name="Danza F."/>
            <person name="Wittwer M."/>
            <person name="Pothier J.F."/>
            <person name="Tonolla M.A."/>
        </authorList>
    </citation>
    <scope>NUCLEOTIDE SEQUENCE [LARGE SCALE GENOMIC DNA]</scope>
    <source>
        <strain evidence="9 10">LaCa</strain>
    </source>
</reference>
<dbReference type="NCBIfam" id="TIGR01198">
    <property type="entry name" value="pgl"/>
    <property type="match status" value="1"/>
</dbReference>
<accession>A0A2S7XR06</accession>
<dbReference type="SUPFAM" id="SSF100950">
    <property type="entry name" value="NagB/RpiA/CoA transferase-like"/>
    <property type="match status" value="1"/>
</dbReference>
<comment type="caution">
    <text evidence="9">The sequence shown here is derived from an EMBL/GenBank/DDBJ whole genome shotgun (WGS) entry which is preliminary data.</text>
</comment>
<evidence type="ECO:0000256" key="3">
    <source>
        <dbReference type="ARBA" id="ARBA00004961"/>
    </source>
</evidence>
<evidence type="ECO:0000256" key="5">
    <source>
        <dbReference type="ARBA" id="ARBA00013198"/>
    </source>
</evidence>
<proteinExistence type="inferred from homology"/>
<dbReference type="GO" id="GO:0017057">
    <property type="term" value="F:6-phosphogluconolactonase activity"/>
    <property type="evidence" value="ECO:0007669"/>
    <property type="project" value="UniProtKB-UniRule"/>
</dbReference>
<dbReference type="PANTHER" id="PTHR11054">
    <property type="entry name" value="6-PHOSPHOGLUCONOLACTONASE"/>
    <property type="match status" value="1"/>
</dbReference>
<name>A0A2S7XR06_9GAMM</name>
<dbReference type="InterPro" id="IPR006148">
    <property type="entry name" value="Glc/Gal-6P_isomerase"/>
</dbReference>
<dbReference type="UniPathway" id="UPA00115">
    <property type="reaction ID" value="UER00409"/>
</dbReference>
<dbReference type="InterPro" id="IPR037171">
    <property type="entry name" value="NagB/RpiA_transferase-like"/>
</dbReference>
<organism evidence="9 10">
    <name type="scientific">Chromatium okenii</name>
    <dbReference type="NCBI Taxonomy" id="61644"/>
    <lineage>
        <taxon>Bacteria</taxon>
        <taxon>Pseudomonadati</taxon>
        <taxon>Pseudomonadota</taxon>
        <taxon>Gammaproteobacteria</taxon>
        <taxon>Chromatiales</taxon>
        <taxon>Chromatiaceae</taxon>
        <taxon>Chromatium</taxon>
    </lineage>
</organism>
<dbReference type="PANTHER" id="PTHR11054:SF0">
    <property type="entry name" value="6-PHOSPHOGLUCONOLACTONASE"/>
    <property type="match status" value="1"/>
</dbReference>
<dbReference type="Pfam" id="PF01182">
    <property type="entry name" value="Glucosamine_iso"/>
    <property type="match status" value="1"/>
</dbReference>
<comment type="function">
    <text evidence="2 7">Hydrolysis of 6-phosphogluconolactone to 6-phosphogluconate.</text>
</comment>
<dbReference type="InterPro" id="IPR005900">
    <property type="entry name" value="6-phosphogluconolactonase_DevB"/>
</dbReference>
<dbReference type="InterPro" id="IPR039104">
    <property type="entry name" value="6PGL"/>
</dbReference>
<evidence type="ECO:0000256" key="2">
    <source>
        <dbReference type="ARBA" id="ARBA00002681"/>
    </source>
</evidence>
<dbReference type="GO" id="GO:0006098">
    <property type="term" value="P:pentose-phosphate shunt"/>
    <property type="evidence" value="ECO:0007669"/>
    <property type="project" value="UniProtKB-UniPathway"/>
</dbReference>
<evidence type="ECO:0000259" key="8">
    <source>
        <dbReference type="Pfam" id="PF01182"/>
    </source>
</evidence>
<evidence type="ECO:0000256" key="6">
    <source>
        <dbReference type="ARBA" id="ARBA00020337"/>
    </source>
</evidence>
<dbReference type="EC" id="3.1.1.31" evidence="5 7"/>
<evidence type="ECO:0000313" key="10">
    <source>
        <dbReference type="Proteomes" id="UP000239936"/>
    </source>
</evidence>
<keyword evidence="7" id="KW-0378">Hydrolase</keyword>
<comment type="pathway">
    <text evidence="3 7">Carbohydrate degradation; pentose phosphate pathway; D-ribulose 5-phosphate from D-glucose 6-phosphate (oxidative stage): step 2/3.</text>
</comment>
<evidence type="ECO:0000256" key="4">
    <source>
        <dbReference type="ARBA" id="ARBA00010662"/>
    </source>
</evidence>
<keyword evidence="10" id="KW-1185">Reference proteome</keyword>
<dbReference type="RefSeq" id="WP_105073817.1">
    <property type="nucleotide sequence ID" value="NZ_PPGH01000035.1"/>
</dbReference>
<dbReference type="CDD" id="cd01400">
    <property type="entry name" value="6PGL"/>
    <property type="match status" value="1"/>
</dbReference>
<dbReference type="OrthoDB" id="9810967at2"/>
<dbReference type="Gene3D" id="3.40.50.1360">
    <property type="match status" value="1"/>
</dbReference>
<feature type="domain" description="Glucosamine/galactosamine-6-phosphate isomerase" evidence="8">
    <location>
        <begin position="13"/>
        <end position="218"/>
    </location>
</feature>
<dbReference type="AlphaFoldDB" id="A0A2S7XR06"/>
<sequence length="231" mass="24553">MCSLRLCNHQYADAAQVAAAAARHIAEVAQQAIAARGRFQLVLAGGTTPLAVYAQLVAMPDIEWARWHLFCGDERSGAADDPARNSLAIEQIVLAQQPSAAAQWYPIRTEIGIETAATEYAALIRSRLPFDLVLLGMGEDGHTASLFPQQPLPSGLVIPVYQAPKPPATRVSLTPAALVATHNLLIIITGASKAEALARWQQGADLPISRVAALHQQVTVFCDHAAASALN</sequence>
<evidence type="ECO:0000256" key="1">
    <source>
        <dbReference type="ARBA" id="ARBA00000832"/>
    </source>
</evidence>
<evidence type="ECO:0000313" key="9">
    <source>
        <dbReference type="EMBL" id="PQJ96184.1"/>
    </source>
</evidence>
<protein>
    <recommendedName>
        <fullName evidence="6 7">6-phosphogluconolactonase</fullName>
        <shortName evidence="7">6PGL</shortName>
        <ecNumber evidence="5 7">3.1.1.31</ecNumber>
    </recommendedName>
</protein>
<dbReference type="Proteomes" id="UP000239936">
    <property type="component" value="Unassembled WGS sequence"/>
</dbReference>
<gene>
    <name evidence="7 9" type="primary">pgl</name>
    <name evidence="9" type="ORF">CXB77_10335</name>
</gene>
<comment type="catalytic activity">
    <reaction evidence="1 7">
        <text>6-phospho-D-glucono-1,5-lactone + H2O = 6-phospho-D-gluconate + H(+)</text>
        <dbReference type="Rhea" id="RHEA:12556"/>
        <dbReference type="ChEBI" id="CHEBI:15377"/>
        <dbReference type="ChEBI" id="CHEBI:15378"/>
        <dbReference type="ChEBI" id="CHEBI:57955"/>
        <dbReference type="ChEBI" id="CHEBI:58759"/>
        <dbReference type="EC" id="3.1.1.31"/>
    </reaction>
</comment>
<dbReference type="GO" id="GO:0005975">
    <property type="term" value="P:carbohydrate metabolic process"/>
    <property type="evidence" value="ECO:0007669"/>
    <property type="project" value="UniProtKB-UniRule"/>
</dbReference>
<evidence type="ECO:0000256" key="7">
    <source>
        <dbReference type="RuleBase" id="RU365095"/>
    </source>
</evidence>
<dbReference type="EMBL" id="PPGH01000035">
    <property type="protein sequence ID" value="PQJ96184.1"/>
    <property type="molecule type" value="Genomic_DNA"/>
</dbReference>
<comment type="similarity">
    <text evidence="4 7">Belongs to the glucosamine/galactosamine-6-phosphate isomerase family. 6-phosphogluconolactonase subfamily.</text>
</comment>